<accession>A0A1W2GYA6</accession>
<dbReference type="Pfam" id="PF03717">
    <property type="entry name" value="PBP_dimer"/>
    <property type="match status" value="1"/>
</dbReference>
<sequence length="704" mass="78484">MNIKRSIVLRVRIAFILVALFAGAIFYRIVHLQFVEGDKWQAKSETMNFQFRQVSATRGNIYAADGSLLATSLPFYRVVLDPLVAKKDVFNAGIDSLSYLLSSYYKDKSADSYKRLIKDARSSGKRYLILNRSQIGYQDMQIMSRWPIFRKGRMAGGVIFEKVEKRYRPFNNLASRTVGFVNEDKYGVGIEYSFNEYLEGKNGKALFQRIAGGSWKPVFDAEDVKPDDGFDILTTLDVNIQDVAESALLKQLIAKDAAFGSVIVMEVETGHIKALANLQKNNGGYGYGENYNFAIGDQGLTEPGSTFKLLSIMALLEEGKINLRDTVDTGNGTYRFYDRNMNDAKAGGYGKITIQEAFEKSSNVGISKLVEQHFGHNPTKFISYIEKAGLDKPMDFQLRGEGVPYFKTPGEKNWYGTTLPWMSIGYEVKLTPLHTLTLYNAVANNGKMVKPMIVQAVARGNQIEKRYHTEILKKNIASSKTIKQLQELLEGVVQNGTAKNVYNKEYKIAGKTGTAQKLIEGRYSQRYYTSFAGYFPADNPKYSAIVVIDNPKGFAAYGGDISAPVFKEIADKIYSQDLGLNTKINEKNFLASNPSDGFPYIQAGKVDELQMICNRFGISNHLNGETSDNWVKSSTMNKAIIWKANKTDSPLVPDVSGMSLRDALYVLENKGLRVVYQGKGRVKGQSITPGTPISNSHIINLVLG</sequence>
<dbReference type="Proteomes" id="UP000192333">
    <property type="component" value="Chromosome I"/>
</dbReference>
<dbReference type="InterPro" id="IPR001460">
    <property type="entry name" value="PCN-bd_Tpept"/>
</dbReference>
<dbReference type="InterPro" id="IPR012338">
    <property type="entry name" value="Beta-lactam/transpept-like"/>
</dbReference>
<dbReference type="GO" id="GO:0071555">
    <property type="term" value="P:cell wall organization"/>
    <property type="evidence" value="ECO:0007669"/>
    <property type="project" value="TreeGrafter"/>
</dbReference>
<reference evidence="7" key="1">
    <citation type="submission" date="2017-04" db="EMBL/GenBank/DDBJ databases">
        <authorList>
            <person name="Varghese N."/>
            <person name="Submissions S."/>
        </authorList>
    </citation>
    <scope>NUCLEOTIDE SEQUENCE [LARGE SCALE GENOMIC DNA]</scope>
    <source>
        <strain evidence="7">DSM 16537</strain>
    </source>
</reference>
<keyword evidence="7" id="KW-1185">Reference proteome</keyword>
<evidence type="ECO:0000256" key="1">
    <source>
        <dbReference type="ARBA" id="ARBA00004370"/>
    </source>
</evidence>
<dbReference type="InterPro" id="IPR005311">
    <property type="entry name" value="PBP_dimer"/>
</dbReference>
<dbReference type="GO" id="GO:0008658">
    <property type="term" value="F:penicillin binding"/>
    <property type="evidence" value="ECO:0007669"/>
    <property type="project" value="InterPro"/>
</dbReference>
<evidence type="ECO:0000313" key="7">
    <source>
        <dbReference type="Proteomes" id="UP000192333"/>
    </source>
</evidence>
<dbReference type="SMART" id="SM00740">
    <property type="entry name" value="PASTA"/>
    <property type="match status" value="1"/>
</dbReference>
<dbReference type="InterPro" id="IPR005543">
    <property type="entry name" value="PASTA_dom"/>
</dbReference>
<dbReference type="PROSITE" id="PS51178">
    <property type="entry name" value="PASTA"/>
    <property type="match status" value="1"/>
</dbReference>
<dbReference type="InterPro" id="IPR050515">
    <property type="entry name" value="Beta-lactam/transpept"/>
</dbReference>
<keyword evidence="6" id="KW-0132">Cell division</keyword>
<keyword evidence="3 4" id="KW-0472">Membrane</keyword>
<dbReference type="SUPFAM" id="SSF54184">
    <property type="entry name" value="Penicillin-binding protein 2x (pbp-2x), c-terminal domain"/>
    <property type="match status" value="1"/>
</dbReference>
<dbReference type="SUPFAM" id="SSF56519">
    <property type="entry name" value="Penicillin binding protein dimerisation domain"/>
    <property type="match status" value="1"/>
</dbReference>
<dbReference type="RefSeq" id="WP_084118552.1">
    <property type="nucleotide sequence ID" value="NZ_LT838813.1"/>
</dbReference>
<dbReference type="PANTHER" id="PTHR30627">
    <property type="entry name" value="PEPTIDOGLYCAN D,D-TRANSPEPTIDASE"/>
    <property type="match status" value="1"/>
</dbReference>
<evidence type="ECO:0000256" key="3">
    <source>
        <dbReference type="ARBA" id="ARBA00023136"/>
    </source>
</evidence>
<dbReference type="GO" id="GO:0005886">
    <property type="term" value="C:plasma membrane"/>
    <property type="evidence" value="ECO:0007669"/>
    <property type="project" value="TreeGrafter"/>
</dbReference>
<dbReference type="CDD" id="cd06575">
    <property type="entry name" value="PASTA_Pbp2x-like_2"/>
    <property type="match status" value="1"/>
</dbReference>
<keyword evidence="2" id="KW-0378">Hydrolase</keyword>
<keyword evidence="2" id="KW-0645">Protease</keyword>
<gene>
    <name evidence="6" type="ORF">SAMN00777080_0217</name>
</gene>
<keyword evidence="2" id="KW-0121">Carboxypeptidase</keyword>
<evidence type="ECO:0000259" key="5">
    <source>
        <dbReference type="PROSITE" id="PS51178"/>
    </source>
</evidence>
<dbReference type="InterPro" id="IPR036138">
    <property type="entry name" value="PBP_dimer_sf"/>
</dbReference>
<dbReference type="GO" id="GO:0004180">
    <property type="term" value="F:carboxypeptidase activity"/>
    <property type="evidence" value="ECO:0007669"/>
    <property type="project" value="UniProtKB-KW"/>
</dbReference>
<feature type="domain" description="PASTA" evidence="5">
    <location>
        <begin position="646"/>
        <end position="704"/>
    </location>
</feature>
<dbReference type="STRING" id="758820.SAMN00777080_0217"/>
<evidence type="ECO:0000256" key="2">
    <source>
        <dbReference type="ARBA" id="ARBA00022645"/>
    </source>
</evidence>
<dbReference type="OrthoDB" id="9804124at2"/>
<dbReference type="Gene3D" id="3.30.450.330">
    <property type="match status" value="1"/>
</dbReference>
<comment type="subcellular location">
    <subcellularLocation>
        <location evidence="1">Membrane</location>
    </subcellularLocation>
</comment>
<evidence type="ECO:0000313" key="6">
    <source>
        <dbReference type="EMBL" id="SMD41687.1"/>
    </source>
</evidence>
<keyword evidence="6" id="KW-0131">Cell cycle</keyword>
<protein>
    <submittedName>
        <fullName evidence="6">Cell division protein FtsI (Penicillin-binding protein 3)</fullName>
    </submittedName>
</protein>
<dbReference type="AlphaFoldDB" id="A0A1W2GYA6"/>
<dbReference type="GO" id="GO:0051301">
    <property type="term" value="P:cell division"/>
    <property type="evidence" value="ECO:0007669"/>
    <property type="project" value="UniProtKB-KW"/>
</dbReference>
<dbReference type="PANTHER" id="PTHR30627:SF1">
    <property type="entry name" value="PEPTIDOGLYCAN D,D-TRANSPEPTIDASE FTSI"/>
    <property type="match status" value="1"/>
</dbReference>
<proteinExistence type="predicted"/>
<name>A0A1W2GYA6_9BACT</name>
<keyword evidence="4" id="KW-0812">Transmembrane</keyword>
<dbReference type="SUPFAM" id="SSF56601">
    <property type="entry name" value="beta-lactamase/transpeptidase-like"/>
    <property type="match status" value="1"/>
</dbReference>
<dbReference type="Pfam" id="PF00905">
    <property type="entry name" value="Transpeptidase"/>
    <property type="match status" value="1"/>
</dbReference>
<keyword evidence="4" id="KW-1133">Transmembrane helix</keyword>
<dbReference type="EMBL" id="LT838813">
    <property type="protein sequence ID" value="SMD41687.1"/>
    <property type="molecule type" value="Genomic_DNA"/>
</dbReference>
<organism evidence="6 7">
    <name type="scientific">Aquiflexum balticum DSM 16537</name>
    <dbReference type="NCBI Taxonomy" id="758820"/>
    <lineage>
        <taxon>Bacteria</taxon>
        <taxon>Pseudomonadati</taxon>
        <taxon>Bacteroidota</taxon>
        <taxon>Cytophagia</taxon>
        <taxon>Cytophagales</taxon>
        <taxon>Cyclobacteriaceae</taxon>
        <taxon>Aquiflexum</taxon>
    </lineage>
</organism>
<dbReference type="Gene3D" id="3.30.10.20">
    <property type="match status" value="1"/>
</dbReference>
<dbReference type="Gene3D" id="3.90.1310.10">
    <property type="entry name" value="Penicillin-binding protein 2a (Domain 2)"/>
    <property type="match status" value="1"/>
</dbReference>
<dbReference type="Pfam" id="PF03793">
    <property type="entry name" value="PASTA"/>
    <property type="match status" value="1"/>
</dbReference>
<feature type="transmembrane region" description="Helical" evidence="4">
    <location>
        <begin position="7"/>
        <end position="27"/>
    </location>
</feature>
<evidence type="ECO:0000256" key="4">
    <source>
        <dbReference type="SAM" id="Phobius"/>
    </source>
</evidence>
<dbReference type="Gene3D" id="3.40.710.10">
    <property type="entry name" value="DD-peptidase/beta-lactamase superfamily"/>
    <property type="match status" value="1"/>
</dbReference>